<evidence type="ECO:0000256" key="1">
    <source>
        <dbReference type="ARBA" id="ARBA00009176"/>
    </source>
</evidence>
<organism evidence="3">
    <name type="scientific">Oikopleura dioica</name>
    <name type="common">Tunicate</name>
    <dbReference type="NCBI Taxonomy" id="34765"/>
    <lineage>
        <taxon>Eukaryota</taxon>
        <taxon>Metazoa</taxon>
        <taxon>Chordata</taxon>
        <taxon>Tunicata</taxon>
        <taxon>Appendicularia</taxon>
        <taxon>Copelata</taxon>
        <taxon>Oikopleuridae</taxon>
        <taxon>Oikopleura</taxon>
    </lineage>
</organism>
<accession>E4YEC9</accession>
<sequence>MKEKELSHHEILNKWIDLDSMIPKKCSDAHTMWKKIVEEKDFCEKSWDEQMRIKNEKASILFTKYNDLWEKGYQDSYPCKQMQNFCARRTVQCRKKSKMIILPILLFAAHAQEKRKVLIDCDPGIDDGLAIQYLLHLNSSVEIIAITIVDGNTKTAFYMPALRLFKNSGIEPIPPIYLGTDKNTQSDDWYGKDGFGERQDLEPIIFKEEIEAGKHREIKTDKTAAEAIIHFTKAIPELTILALGPLTNLGRALEIDKMLPERVEQLTIMGGNLYGTGNSPGQAAEYNFWFDYFAAEKVISSFLPKLTPRIVTFELATSHTFPNSFWENMEDQFIKEISKFDAERNFDEREKFNEFDSASGWTICDLLAAILMTNPETIQENWKHPVGVETQGKYTKGFLAIERFKLPTDMFNYSGNAELPTTLKAEDIMELPGLEAFGLKSSAKTAFYSFSIFLALIL</sequence>
<dbReference type="InterPro" id="IPR036452">
    <property type="entry name" value="Ribo_hydro-like"/>
</dbReference>
<gene>
    <name evidence="3" type="ORF">GSOID_T00021835001</name>
</gene>
<protein>
    <recommendedName>
        <fullName evidence="2">Inosine/uridine-preferring nucleoside hydrolase domain-containing protein</fullName>
    </recommendedName>
</protein>
<proteinExistence type="inferred from homology"/>
<dbReference type="SUPFAM" id="SSF53590">
    <property type="entry name" value="Nucleoside hydrolase"/>
    <property type="match status" value="1"/>
</dbReference>
<dbReference type="Gene3D" id="3.90.245.10">
    <property type="entry name" value="Ribonucleoside hydrolase-like"/>
    <property type="match status" value="1"/>
</dbReference>
<feature type="domain" description="Inosine/uridine-preferring nucleoside hydrolase" evidence="2">
    <location>
        <begin position="117"/>
        <end position="406"/>
    </location>
</feature>
<dbReference type="GO" id="GO:0016799">
    <property type="term" value="F:hydrolase activity, hydrolyzing N-glycosyl compounds"/>
    <property type="evidence" value="ECO:0007669"/>
    <property type="project" value="InterPro"/>
</dbReference>
<dbReference type="PANTHER" id="PTHR46190">
    <property type="entry name" value="SI:CH211-201H21.5-RELATED"/>
    <property type="match status" value="1"/>
</dbReference>
<dbReference type="Pfam" id="PF01156">
    <property type="entry name" value="IU_nuc_hydro"/>
    <property type="match status" value="1"/>
</dbReference>
<comment type="similarity">
    <text evidence="1">Belongs to the IUNH family.</text>
</comment>
<dbReference type="PANTHER" id="PTHR46190:SF1">
    <property type="entry name" value="SI:CH211-201H21.5"/>
    <property type="match status" value="1"/>
</dbReference>
<reference evidence="3" key="1">
    <citation type="journal article" date="2010" name="Science">
        <title>Plasticity of animal genome architecture unmasked by rapid evolution of a pelagic tunicate.</title>
        <authorList>
            <person name="Denoeud F."/>
            <person name="Henriet S."/>
            <person name="Mungpakdee S."/>
            <person name="Aury J.M."/>
            <person name="Da Silva C."/>
            <person name="Brinkmann H."/>
            <person name="Mikhaleva J."/>
            <person name="Olsen L.C."/>
            <person name="Jubin C."/>
            <person name="Canestro C."/>
            <person name="Bouquet J.M."/>
            <person name="Danks G."/>
            <person name="Poulain J."/>
            <person name="Campsteijn C."/>
            <person name="Adamski M."/>
            <person name="Cross I."/>
            <person name="Yadetie F."/>
            <person name="Muffato M."/>
            <person name="Louis A."/>
            <person name="Butcher S."/>
            <person name="Tsagkogeorga G."/>
            <person name="Konrad A."/>
            <person name="Singh S."/>
            <person name="Jensen M.F."/>
            <person name="Cong E.H."/>
            <person name="Eikeseth-Otteraa H."/>
            <person name="Noel B."/>
            <person name="Anthouard V."/>
            <person name="Porcel B.M."/>
            <person name="Kachouri-Lafond R."/>
            <person name="Nishino A."/>
            <person name="Ugolini M."/>
            <person name="Chourrout P."/>
            <person name="Nishida H."/>
            <person name="Aasland R."/>
            <person name="Huzurbazar S."/>
            <person name="Westhof E."/>
            <person name="Delsuc F."/>
            <person name="Lehrach H."/>
            <person name="Reinhardt R."/>
            <person name="Weissenbach J."/>
            <person name="Roy S.W."/>
            <person name="Artiguenave F."/>
            <person name="Postlethwait J.H."/>
            <person name="Manak J.R."/>
            <person name="Thompson E.M."/>
            <person name="Jaillon O."/>
            <person name="Du Pasquier L."/>
            <person name="Boudinot P."/>
            <person name="Liberles D.A."/>
            <person name="Volff J.N."/>
            <person name="Philippe H."/>
            <person name="Lenhard B."/>
            <person name="Roest Crollius H."/>
            <person name="Wincker P."/>
            <person name="Chourrout D."/>
        </authorList>
    </citation>
    <scope>NUCLEOTIDE SEQUENCE [LARGE SCALE GENOMIC DNA]</scope>
</reference>
<evidence type="ECO:0000313" key="3">
    <source>
        <dbReference type="EMBL" id="CBY43780.1"/>
    </source>
</evidence>
<dbReference type="EMBL" id="FN654455">
    <property type="protein sequence ID" value="CBY43780.1"/>
    <property type="molecule type" value="Genomic_DNA"/>
</dbReference>
<evidence type="ECO:0000259" key="2">
    <source>
        <dbReference type="Pfam" id="PF01156"/>
    </source>
</evidence>
<dbReference type="Proteomes" id="UP000011014">
    <property type="component" value="Unassembled WGS sequence"/>
</dbReference>
<dbReference type="InterPro" id="IPR052775">
    <property type="entry name" value="IUN_hydrolase"/>
</dbReference>
<dbReference type="InterPro" id="IPR001910">
    <property type="entry name" value="Inosine/uridine_hydrolase_dom"/>
</dbReference>
<dbReference type="AlphaFoldDB" id="E4YEC9"/>
<name>E4YEC9_OIKDI</name>